<dbReference type="PANTHER" id="PTHR21574:SF0">
    <property type="entry name" value="CENTROSOMAL PROTEIN OF 120 KDA"/>
    <property type="match status" value="1"/>
</dbReference>
<comment type="caution">
    <text evidence="4">The sequence shown here is derived from an EMBL/GenBank/DDBJ whole genome shotgun (WGS) entry which is preliminary data.</text>
</comment>
<dbReference type="PANTHER" id="PTHR21574">
    <property type="entry name" value="CENTROSOMAL PROTEIN OF 120 KDA"/>
    <property type="match status" value="1"/>
</dbReference>
<dbReference type="Pfam" id="PF12416">
    <property type="entry name" value="DUF3668"/>
    <property type="match status" value="1"/>
</dbReference>
<name>A0A2G8KGT5_STIJA</name>
<organism evidence="4 5">
    <name type="scientific">Stichopus japonicus</name>
    <name type="common">Sea cucumber</name>
    <dbReference type="NCBI Taxonomy" id="307972"/>
    <lineage>
        <taxon>Eukaryota</taxon>
        <taxon>Metazoa</taxon>
        <taxon>Echinodermata</taxon>
        <taxon>Eleutherozoa</taxon>
        <taxon>Echinozoa</taxon>
        <taxon>Holothuroidea</taxon>
        <taxon>Aspidochirotacea</taxon>
        <taxon>Aspidochirotida</taxon>
        <taxon>Stichopodidae</taxon>
        <taxon>Apostichopus</taxon>
    </lineage>
</organism>
<dbReference type="EMBL" id="MRZV01000595">
    <property type="protein sequence ID" value="PIK47213.1"/>
    <property type="molecule type" value="Genomic_DNA"/>
</dbReference>
<dbReference type="Gene3D" id="2.60.40.150">
    <property type="entry name" value="C2 domain"/>
    <property type="match status" value="1"/>
</dbReference>
<reference evidence="4 5" key="1">
    <citation type="journal article" date="2017" name="PLoS Biol.">
        <title>The sea cucumber genome provides insights into morphological evolution and visceral regeneration.</title>
        <authorList>
            <person name="Zhang X."/>
            <person name="Sun L."/>
            <person name="Yuan J."/>
            <person name="Sun Y."/>
            <person name="Gao Y."/>
            <person name="Zhang L."/>
            <person name="Li S."/>
            <person name="Dai H."/>
            <person name="Hamel J.F."/>
            <person name="Liu C."/>
            <person name="Yu Y."/>
            <person name="Liu S."/>
            <person name="Lin W."/>
            <person name="Guo K."/>
            <person name="Jin S."/>
            <person name="Xu P."/>
            <person name="Storey K.B."/>
            <person name="Huan P."/>
            <person name="Zhang T."/>
            <person name="Zhou Y."/>
            <person name="Zhang J."/>
            <person name="Lin C."/>
            <person name="Li X."/>
            <person name="Xing L."/>
            <person name="Huo D."/>
            <person name="Sun M."/>
            <person name="Wang L."/>
            <person name="Mercier A."/>
            <person name="Li F."/>
            <person name="Yang H."/>
            <person name="Xiang J."/>
        </authorList>
    </citation>
    <scope>NUCLEOTIDE SEQUENCE [LARGE SCALE GENOMIC DNA]</scope>
    <source>
        <strain evidence="4">Shaxun</strain>
        <tissue evidence="4">Muscle</tissue>
    </source>
</reference>
<evidence type="ECO:0000313" key="5">
    <source>
        <dbReference type="Proteomes" id="UP000230750"/>
    </source>
</evidence>
<sequence length="1049" mass="119663">MNTNHYLLVVLIVEGRRFPKKANQQLILESRFDGELLSTDPVAHVEAPVFNSELAWEVSKKLLHQYKLQRTPIKLQCYVTDLQTKRKESAGYILLDLRTADKQDGTSAVLPLHKKWYHLLNSKYSRMKPELLIGLSLEVDTGPKEESFQAKAAPARRGKVLTPDGSSESSLDPGVLAPVLNNAEGFFQIGPPDKCCELFILSVTVVFASNLTELVPTTIPLPHRESGFFFFYQLFGNDVTNEIFKDLINPSFACERASVHLRSNVEVLRAFFEKEAKLEINLCCGDQILGSAIIQMDQLLSPPSDVINQRPVSIEGAFPLTSPSDTKEKKKGGDGAVVGVSIVLRRKDISLPDQQPQNPPGSPGSCIYMLLKIKNCLYHINNTGRENAEQRRGAPLPLGNQKRARHSESDEDTDRGLDSLIVDDKIPQRDTTKGVKHASNTRYDVDGPPARAVEGSTEGSQQQQPHHHQHHHQHHPNTHPSLKQQPSKQHVTQLPVLPGTISHYGFSVDIRSIRNVNTSSALNIYIRYSYPFFGRSAPIMTHPSVEILNKHMEVYLPNSFCAFDFATTGQQLHDNLTRVPLMLELWHRDKQTKDLLLGVAEVPLSNVLSSARVPVNTINPPEKQVWRQICSEKVIARSVNENPTPVAEVLVALGLEDYGPINTKEVFLSSDLSQRSKETNNNVDPRGQEKEAAGLPNPRESMEYKTALELEMWKEQQADLFENQMKEKQVNHLQSLSEEFKRRDKERELLLKKKLDAYSHLEEQLQFALGDVVKRERELKAKEEEVGHLKDELQHDHEIKLTEMQEASRRMKEDCIHQIELEKGKNNMLQEQIEHLRERVKKLQEQIEQKDRQFEVYKEQNTTKPEMKLQSEISLLNLEKVELERKLDSLSKSKIHYKQQWGRALKELAHLKERQQLEAKARLQRQHQELEHMRLRYLAAEEKEVTKSDNQTLEDIKGELQRLKEQELIKKEKQPLPLIPAQQGVAEIGPKTHFVDQHSSSPLESADDHVARLIEERDTLLRTGVYSHQDRIIVELDRKLNDALTQSGT</sequence>
<evidence type="ECO:0000256" key="2">
    <source>
        <dbReference type="SAM" id="MobiDB-lite"/>
    </source>
</evidence>
<dbReference type="PROSITE" id="PS50004">
    <property type="entry name" value="C2"/>
    <property type="match status" value="1"/>
</dbReference>
<dbReference type="STRING" id="307972.A0A2G8KGT5"/>
<feature type="compositionally biased region" description="Basic and acidic residues" evidence="2">
    <location>
        <begin position="414"/>
        <end position="433"/>
    </location>
</feature>
<evidence type="ECO:0000259" key="3">
    <source>
        <dbReference type="PROSITE" id="PS50004"/>
    </source>
</evidence>
<feature type="compositionally biased region" description="Basic residues" evidence="2">
    <location>
        <begin position="465"/>
        <end position="477"/>
    </location>
</feature>
<dbReference type="InterPro" id="IPR035892">
    <property type="entry name" value="C2_domain_sf"/>
</dbReference>
<feature type="region of interest" description="Disordered" evidence="2">
    <location>
        <begin position="385"/>
        <end position="490"/>
    </location>
</feature>
<feature type="region of interest" description="Disordered" evidence="2">
    <location>
        <begin position="669"/>
        <end position="698"/>
    </location>
</feature>
<dbReference type="GO" id="GO:1903724">
    <property type="term" value="P:positive regulation of centriole elongation"/>
    <property type="evidence" value="ECO:0007669"/>
    <property type="project" value="TreeGrafter"/>
</dbReference>
<keyword evidence="1" id="KW-0175">Coiled coil</keyword>
<dbReference type="InterPro" id="IPR022136">
    <property type="entry name" value="DUF3668"/>
</dbReference>
<dbReference type="SUPFAM" id="SSF49562">
    <property type="entry name" value="C2 domain (Calcium/lipid-binding domain, CaLB)"/>
    <property type="match status" value="2"/>
</dbReference>
<dbReference type="Proteomes" id="UP000230750">
    <property type="component" value="Unassembled WGS sequence"/>
</dbReference>
<keyword evidence="5" id="KW-1185">Reference proteome</keyword>
<dbReference type="OrthoDB" id="332250at2759"/>
<evidence type="ECO:0000313" key="4">
    <source>
        <dbReference type="EMBL" id="PIK47213.1"/>
    </source>
</evidence>
<feature type="compositionally biased region" description="Polar residues" evidence="2">
    <location>
        <begin position="478"/>
        <end position="490"/>
    </location>
</feature>
<protein>
    <submittedName>
        <fullName evidence="4">Putative centrosomal protein</fullName>
    </submittedName>
</protein>
<dbReference type="Pfam" id="PF00168">
    <property type="entry name" value="C2"/>
    <property type="match status" value="2"/>
</dbReference>
<dbReference type="InterPro" id="IPR039893">
    <property type="entry name" value="CEP120-like"/>
</dbReference>
<feature type="coiled-coil region" evidence="1">
    <location>
        <begin position="772"/>
        <end position="973"/>
    </location>
</feature>
<dbReference type="AlphaFoldDB" id="A0A2G8KGT5"/>
<dbReference type="InterPro" id="IPR000008">
    <property type="entry name" value="C2_dom"/>
</dbReference>
<gene>
    <name evidence="4" type="ORF">BSL78_15936</name>
</gene>
<dbReference type="GO" id="GO:0005813">
    <property type="term" value="C:centrosome"/>
    <property type="evidence" value="ECO:0007669"/>
    <property type="project" value="TreeGrafter"/>
</dbReference>
<feature type="domain" description="C2" evidence="3">
    <location>
        <begin position="485"/>
        <end position="617"/>
    </location>
</feature>
<feature type="region of interest" description="Disordered" evidence="2">
    <location>
        <begin position="152"/>
        <end position="171"/>
    </location>
</feature>
<evidence type="ECO:0000256" key="1">
    <source>
        <dbReference type="SAM" id="Coils"/>
    </source>
</evidence>
<proteinExistence type="predicted"/>
<accession>A0A2G8KGT5</accession>